<feature type="transmembrane region" description="Helical" evidence="4">
    <location>
        <begin position="233"/>
        <end position="253"/>
    </location>
</feature>
<keyword evidence="4" id="KW-0812">Transmembrane</keyword>
<dbReference type="GO" id="GO:0000155">
    <property type="term" value="F:phosphorelay sensor kinase activity"/>
    <property type="evidence" value="ECO:0007669"/>
    <property type="project" value="InterPro"/>
</dbReference>
<dbReference type="EC" id="2.7.13.3" evidence="2"/>
<keyword evidence="6" id="KW-0808">Transferase</keyword>
<evidence type="ECO:0000256" key="4">
    <source>
        <dbReference type="SAM" id="Phobius"/>
    </source>
</evidence>
<feature type="transmembrane region" description="Helical" evidence="4">
    <location>
        <begin position="192"/>
        <end position="212"/>
    </location>
</feature>
<dbReference type="InterPro" id="IPR036097">
    <property type="entry name" value="HisK_dim/P_sf"/>
</dbReference>
<dbReference type="InterPro" id="IPR005467">
    <property type="entry name" value="His_kinase_dom"/>
</dbReference>
<dbReference type="PANTHER" id="PTHR43065">
    <property type="entry name" value="SENSOR HISTIDINE KINASE"/>
    <property type="match status" value="1"/>
</dbReference>
<name>A0A518H0X3_9BACT</name>
<dbReference type="Gene3D" id="1.10.287.130">
    <property type="match status" value="1"/>
</dbReference>
<dbReference type="OrthoDB" id="260274at2"/>
<dbReference type="EMBL" id="CP036426">
    <property type="protein sequence ID" value="QDV34481.1"/>
    <property type="molecule type" value="Genomic_DNA"/>
</dbReference>
<reference evidence="6 7" key="1">
    <citation type="submission" date="2019-02" db="EMBL/GenBank/DDBJ databases">
        <title>Deep-cultivation of Planctomycetes and their phenomic and genomic characterization uncovers novel biology.</title>
        <authorList>
            <person name="Wiegand S."/>
            <person name="Jogler M."/>
            <person name="Boedeker C."/>
            <person name="Pinto D."/>
            <person name="Vollmers J."/>
            <person name="Rivas-Marin E."/>
            <person name="Kohn T."/>
            <person name="Peeters S.H."/>
            <person name="Heuer A."/>
            <person name="Rast P."/>
            <person name="Oberbeckmann S."/>
            <person name="Bunk B."/>
            <person name="Jeske O."/>
            <person name="Meyerdierks A."/>
            <person name="Storesund J.E."/>
            <person name="Kallscheuer N."/>
            <person name="Luecker S."/>
            <person name="Lage O.M."/>
            <person name="Pohl T."/>
            <person name="Merkel B.J."/>
            <person name="Hornburger P."/>
            <person name="Mueller R.-W."/>
            <person name="Bruemmer F."/>
            <person name="Labrenz M."/>
            <person name="Spormann A.M."/>
            <person name="Op den Camp H."/>
            <person name="Overmann J."/>
            <person name="Amann R."/>
            <person name="Jetten M.S.M."/>
            <person name="Mascher T."/>
            <person name="Medema M.H."/>
            <person name="Devos D.P."/>
            <person name="Kaster A.-K."/>
            <person name="Ovreas L."/>
            <person name="Rohde M."/>
            <person name="Galperin M.Y."/>
            <person name="Jogler C."/>
        </authorList>
    </citation>
    <scope>NUCLEOTIDE SEQUENCE [LARGE SCALE GENOMIC DNA]</scope>
    <source>
        <strain evidence="6 7">ElP</strain>
    </source>
</reference>
<dbReference type="Proteomes" id="UP000317835">
    <property type="component" value="Chromosome"/>
</dbReference>
<keyword evidence="7" id="KW-1185">Reference proteome</keyword>
<feature type="transmembrane region" description="Helical" evidence="4">
    <location>
        <begin position="159"/>
        <end position="180"/>
    </location>
</feature>
<dbReference type="Pfam" id="PF02518">
    <property type="entry name" value="HATPase_c"/>
    <property type="match status" value="1"/>
</dbReference>
<dbReference type="SUPFAM" id="SSF47384">
    <property type="entry name" value="Homodimeric domain of signal transducing histidine kinase"/>
    <property type="match status" value="1"/>
</dbReference>
<dbReference type="InterPro" id="IPR003661">
    <property type="entry name" value="HisK_dim/P_dom"/>
</dbReference>
<evidence type="ECO:0000256" key="3">
    <source>
        <dbReference type="ARBA" id="ARBA00022553"/>
    </source>
</evidence>
<keyword evidence="3" id="KW-0597">Phosphoprotein</keyword>
<dbReference type="PROSITE" id="PS50109">
    <property type="entry name" value="HIS_KIN"/>
    <property type="match status" value="1"/>
</dbReference>
<feature type="transmembrane region" description="Helical" evidence="4">
    <location>
        <begin position="12"/>
        <end position="34"/>
    </location>
</feature>
<dbReference type="InterPro" id="IPR004358">
    <property type="entry name" value="Sig_transdc_His_kin-like_C"/>
</dbReference>
<dbReference type="KEGG" id="tpla:ElP_23700"/>
<organism evidence="6 7">
    <name type="scientific">Tautonia plasticadhaerens</name>
    <dbReference type="NCBI Taxonomy" id="2527974"/>
    <lineage>
        <taxon>Bacteria</taxon>
        <taxon>Pseudomonadati</taxon>
        <taxon>Planctomycetota</taxon>
        <taxon>Planctomycetia</taxon>
        <taxon>Isosphaerales</taxon>
        <taxon>Isosphaeraceae</taxon>
        <taxon>Tautonia</taxon>
    </lineage>
</organism>
<dbReference type="CDD" id="cd00082">
    <property type="entry name" value="HisKA"/>
    <property type="match status" value="1"/>
</dbReference>
<proteinExistence type="predicted"/>
<evidence type="ECO:0000313" key="6">
    <source>
        <dbReference type="EMBL" id="QDV34481.1"/>
    </source>
</evidence>
<feature type="domain" description="Histidine kinase" evidence="5">
    <location>
        <begin position="362"/>
        <end position="608"/>
    </location>
</feature>
<keyword evidence="4" id="KW-0472">Membrane</keyword>
<dbReference type="AlphaFoldDB" id="A0A518H0X3"/>
<feature type="transmembrane region" description="Helical" evidence="4">
    <location>
        <begin position="85"/>
        <end position="103"/>
    </location>
</feature>
<feature type="transmembrane region" description="Helical" evidence="4">
    <location>
        <begin position="123"/>
        <end position="147"/>
    </location>
</feature>
<evidence type="ECO:0000313" key="7">
    <source>
        <dbReference type="Proteomes" id="UP000317835"/>
    </source>
</evidence>
<comment type="catalytic activity">
    <reaction evidence="1">
        <text>ATP + protein L-histidine = ADP + protein N-phospho-L-histidine.</text>
        <dbReference type="EC" id="2.7.13.3"/>
    </reaction>
</comment>
<evidence type="ECO:0000259" key="5">
    <source>
        <dbReference type="PROSITE" id="PS50109"/>
    </source>
</evidence>
<dbReference type="SMART" id="SM00387">
    <property type="entry name" value="HATPase_c"/>
    <property type="match status" value="1"/>
</dbReference>
<gene>
    <name evidence="6" type="primary">zraS_2</name>
    <name evidence="6" type="ORF">ElP_23700</name>
</gene>
<sequence>MQASKRPRTASGRIALGCGVASATLATAALIGWATGRPALMGIREDYIPMAPNTALGFLTLGIALVVSEGGAAPSSAWRRRYAGASALLAGAVCALRFLEFVSRYDFGVDRWFLQVPAEVLDLAPVGEMAFTTAAAFLASSVGLGMLAIPRPLPAAGHAAGICGLSAGAMGLVFALGYLYSPNAPLLYGSGTIPMALNTAVGFLLLGGGLVASAGPRSFPLDRFSGPSVRSRLMRAFLPPVAATVCLVAWLTPEVSRRAGGASSALSSAALATAATVVFGVICGRIASHVGGQIDRVEDELRRARDDLEVKVAGRTAELRRAFDELSVGHEALRRAHDELQQAQGRMLEQAKMASLGQTAAGVAHEINNPLAFVSSNMFVLRREVASLHDVLCLYREAEQTLAQYRGELHARIRDLCEQVDLPYVLDNLDRILDRSTAGLKRIQKIVEDLRDFARIDDSDFQDADLNTGIVATLNIMQCLADRQGVSLKSDLRPLPRVVCYPAKVNLVVQNLVSNAVDACPPGGEVVVSTRAAEGAVEIAVADTGSGIDPSLREKIFEPFFTTKPIGQGTGLGLSMSYGIVRDHGGSIAFEPVPGGGSRFTVILPEHAVRPMTPCPAPG</sequence>
<evidence type="ECO:0000256" key="2">
    <source>
        <dbReference type="ARBA" id="ARBA00012438"/>
    </source>
</evidence>
<dbReference type="SMART" id="SM00388">
    <property type="entry name" value="HisKA"/>
    <property type="match status" value="1"/>
</dbReference>
<dbReference type="SUPFAM" id="SSF55874">
    <property type="entry name" value="ATPase domain of HSP90 chaperone/DNA topoisomerase II/histidine kinase"/>
    <property type="match status" value="1"/>
</dbReference>
<dbReference type="PRINTS" id="PR00344">
    <property type="entry name" value="BCTRLSENSOR"/>
</dbReference>
<evidence type="ECO:0000256" key="1">
    <source>
        <dbReference type="ARBA" id="ARBA00000085"/>
    </source>
</evidence>
<dbReference type="InterPro" id="IPR036890">
    <property type="entry name" value="HATPase_C_sf"/>
</dbReference>
<dbReference type="RefSeq" id="WP_145269393.1">
    <property type="nucleotide sequence ID" value="NZ_CP036426.1"/>
</dbReference>
<feature type="transmembrane region" description="Helical" evidence="4">
    <location>
        <begin position="54"/>
        <end position="73"/>
    </location>
</feature>
<accession>A0A518H0X3</accession>
<dbReference type="Gene3D" id="3.30.565.10">
    <property type="entry name" value="Histidine kinase-like ATPase, C-terminal domain"/>
    <property type="match status" value="1"/>
</dbReference>
<dbReference type="InterPro" id="IPR003594">
    <property type="entry name" value="HATPase_dom"/>
</dbReference>
<keyword evidence="4" id="KW-1133">Transmembrane helix</keyword>
<protein>
    <recommendedName>
        <fullName evidence="2">histidine kinase</fullName>
        <ecNumber evidence="2">2.7.13.3</ecNumber>
    </recommendedName>
</protein>
<dbReference type="PANTHER" id="PTHR43065:SF50">
    <property type="entry name" value="HISTIDINE KINASE"/>
    <property type="match status" value="1"/>
</dbReference>